<dbReference type="EMBL" id="CP007202">
    <property type="protein sequence ID" value="AJR04977.1"/>
    <property type="molecule type" value="Genomic_DNA"/>
</dbReference>
<reference evidence="4 5" key="1">
    <citation type="submission" date="2014-02" db="EMBL/GenBank/DDBJ databases">
        <authorList>
            <person name="Young C.-C."/>
            <person name="Hameed A."/>
            <person name="Huang H.-C."/>
            <person name="Shahina M."/>
        </authorList>
    </citation>
    <scope>NUCLEOTIDE SEQUENCE [LARGE SCALE GENOMIC DNA]</scope>
    <source>
        <strain evidence="4 5">CC-SAMT-1</strain>
    </source>
</reference>
<feature type="domain" description="Rhamnogalacturonase A/B/Epimerase-like pectate lyase" evidence="2">
    <location>
        <begin position="68"/>
        <end position="158"/>
    </location>
</feature>
<evidence type="ECO:0000256" key="1">
    <source>
        <dbReference type="ARBA" id="ARBA00022729"/>
    </source>
</evidence>
<dbReference type="InterPro" id="IPR012334">
    <property type="entry name" value="Pectin_lyas_fold"/>
</dbReference>
<dbReference type="InterPro" id="IPR011050">
    <property type="entry name" value="Pectin_lyase_fold/virulence"/>
</dbReference>
<dbReference type="OrthoDB" id="5488826at2"/>
<evidence type="ECO:0000313" key="5">
    <source>
        <dbReference type="Proteomes" id="UP000032229"/>
    </source>
</evidence>
<accession>A0A0C5WFL0</accession>
<feature type="domain" description="Secretion system C-terminal sorting" evidence="3">
    <location>
        <begin position="554"/>
        <end position="624"/>
    </location>
</feature>
<protein>
    <recommendedName>
        <fullName evidence="6">Secretion system C-terminal sorting domain-containing protein</fullName>
    </recommendedName>
</protein>
<dbReference type="Gene3D" id="2.160.20.10">
    <property type="entry name" value="Single-stranded right-handed beta-helix, Pectin lyase-like"/>
    <property type="match status" value="1"/>
</dbReference>
<keyword evidence="1" id="KW-0732">Signal</keyword>
<dbReference type="AlphaFoldDB" id="A0A0C5WFL0"/>
<organism evidence="4 5">
    <name type="scientific">Siansivirga zeaxanthinifaciens CC-SAMT-1</name>
    <dbReference type="NCBI Taxonomy" id="1454006"/>
    <lineage>
        <taxon>Bacteria</taxon>
        <taxon>Pseudomonadati</taxon>
        <taxon>Bacteroidota</taxon>
        <taxon>Flavobacteriia</taxon>
        <taxon>Flavobacteriales</taxon>
        <taxon>Flavobacteriaceae</taxon>
        <taxon>Siansivirga</taxon>
    </lineage>
</organism>
<proteinExistence type="predicted"/>
<dbReference type="InterPro" id="IPR024535">
    <property type="entry name" value="RHGA/B-epi-like_pectate_lyase"/>
</dbReference>
<gene>
    <name evidence="4" type="ORF">AW14_13540</name>
</gene>
<dbReference type="RefSeq" id="WP_044639227.1">
    <property type="nucleotide sequence ID" value="NZ_CP007202.1"/>
</dbReference>
<dbReference type="KEGG" id="sze:AW14_13540"/>
<name>A0A0C5WFL0_9FLAO</name>
<sequence>MKYKTIKYLSLLLFVFGTVFLAQSQVKESSLWGANGVNWDPAGRLPDFSYAGYKSSNEPLPDIPIVSNLSTTGAIPNDAIDDSAAIQSLINQQASLPRNQRGAIFIPKGTWVIDNPLLLNISGVVLRGEVDLNGKPLTTFYFPDATSSTTGYHISMSGSFKRINIGSVQSDVSQGLNQFNVTAGNTLSVGDFIQLEQKDPADESLSSYLFGNIDAIGASTKDLSIYPTIFTWYAYVTAVNGNTITFDRPLPIEVRTTWSPYIRKMNMDTTISEMGIENISFVCNNSEAFVHNIYRGFKILQLNQVINCWVRNVELVDLEYGISIRGKSCYNTISGVVIRDEKRNIPLPPVEPKSTFIYRMKQQAGGGHHPLEVYQGYYNLFEDFEFKEIHWHELTVEGTAAFNVFRKGKGVAIAFDNHRNFPYANLWTNIDLGRPERMWWNSGSNQIGVPGRERGPNCGFRNTYWGITYKNIVPDIEIEPAETDGFSYLNYIGVEGARKQSSPIDKVNSQLVEVSGVGEWIAQPDLFLAQLERRTTNPLSTDDFVKNTTFVKLHPNPAEHEFSLEFKKLGKVTVNIYDVFGKLVYFKVTNDNLLVKNNGVFKSGLYLIKVGTDDNRFYYSKLIIK</sequence>
<evidence type="ECO:0000259" key="3">
    <source>
        <dbReference type="Pfam" id="PF18962"/>
    </source>
</evidence>
<dbReference type="Proteomes" id="UP000032229">
    <property type="component" value="Chromosome"/>
</dbReference>
<evidence type="ECO:0008006" key="6">
    <source>
        <dbReference type="Google" id="ProtNLM"/>
    </source>
</evidence>
<dbReference type="SUPFAM" id="SSF51126">
    <property type="entry name" value="Pectin lyase-like"/>
    <property type="match status" value="1"/>
</dbReference>
<dbReference type="Pfam" id="PF18962">
    <property type="entry name" value="Por_Secre_tail"/>
    <property type="match status" value="1"/>
</dbReference>
<evidence type="ECO:0000313" key="4">
    <source>
        <dbReference type="EMBL" id="AJR04977.1"/>
    </source>
</evidence>
<evidence type="ECO:0000259" key="2">
    <source>
        <dbReference type="Pfam" id="PF12708"/>
    </source>
</evidence>
<dbReference type="InterPro" id="IPR026444">
    <property type="entry name" value="Secre_tail"/>
</dbReference>
<dbReference type="HOGENOM" id="CLU_494194_0_0_10"/>
<dbReference type="STRING" id="1454006.AW14_13540"/>
<dbReference type="Pfam" id="PF12708">
    <property type="entry name" value="Pect-lyase_RHGA_epim"/>
    <property type="match status" value="1"/>
</dbReference>
<dbReference type="NCBIfam" id="TIGR04183">
    <property type="entry name" value="Por_Secre_tail"/>
    <property type="match status" value="1"/>
</dbReference>
<keyword evidence="5" id="KW-1185">Reference proteome</keyword>